<reference evidence="2" key="2">
    <citation type="submission" date="2020-09" db="EMBL/GenBank/DDBJ databases">
        <authorList>
            <person name="Sun Q."/>
            <person name="Zhou Y."/>
        </authorList>
    </citation>
    <scope>NUCLEOTIDE SEQUENCE</scope>
    <source>
        <strain evidence="2">CGMCC 1.8984</strain>
    </source>
</reference>
<sequence length="48" mass="5075">MTCSVDLARNPAGLYRFMYLSIGAAILTIALNTVHVEPLPAVTADGAR</sequence>
<evidence type="ECO:0000256" key="1">
    <source>
        <dbReference type="SAM" id="Phobius"/>
    </source>
</evidence>
<dbReference type="RefSeq" id="WP_188743668.1">
    <property type="nucleotide sequence ID" value="NZ_BAABFW010000023.1"/>
</dbReference>
<comment type="caution">
    <text evidence="2">The sequence shown here is derived from an EMBL/GenBank/DDBJ whole genome shotgun (WGS) entry which is preliminary data.</text>
</comment>
<dbReference type="AlphaFoldDB" id="A0A917PN56"/>
<protein>
    <submittedName>
        <fullName evidence="2">Uncharacterized protein</fullName>
    </submittedName>
</protein>
<accession>A0A917PN56</accession>
<name>A0A917PN56_9MICO</name>
<keyword evidence="1" id="KW-1133">Transmembrane helix</keyword>
<gene>
    <name evidence="2" type="ORF">GCM10011372_24010</name>
</gene>
<dbReference type="Proteomes" id="UP000636956">
    <property type="component" value="Unassembled WGS sequence"/>
</dbReference>
<evidence type="ECO:0000313" key="2">
    <source>
        <dbReference type="EMBL" id="GGJ84904.1"/>
    </source>
</evidence>
<reference evidence="2" key="1">
    <citation type="journal article" date="2014" name="Int. J. Syst. Evol. Microbiol.">
        <title>Complete genome sequence of Corynebacterium casei LMG S-19264T (=DSM 44701T), isolated from a smear-ripened cheese.</title>
        <authorList>
            <consortium name="US DOE Joint Genome Institute (JGI-PGF)"/>
            <person name="Walter F."/>
            <person name="Albersmeier A."/>
            <person name="Kalinowski J."/>
            <person name="Ruckert C."/>
        </authorList>
    </citation>
    <scope>NUCLEOTIDE SEQUENCE</scope>
    <source>
        <strain evidence="2">CGMCC 1.8984</strain>
    </source>
</reference>
<proteinExistence type="predicted"/>
<evidence type="ECO:0000313" key="3">
    <source>
        <dbReference type="Proteomes" id="UP000636956"/>
    </source>
</evidence>
<keyword evidence="3" id="KW-1185">Reference proteome</keyword>
<keyword evidence="1" id="KW-0812">Transmembrane</keyword>
<dbReference type="EMBL" id="BMMD01000013">
    <property type="protein sequence ID" value="GGJ84904.1"/>
    <property type="molecule type" value="Genomic_DNA"/>
</dbReference>
<organism evidence="2 3">
    <name type="scientific">Agromyces bauzanensis</name>
    <dbReference type="NCBI Taxonomy" id="1308924"/>
    <lineage>
        <taxon>Bacteria</taxon>
        <taxon>Bacillati</taxon>
        <taxon>Actinomycetota</taxon>
        <taxon>Actinomycetes</taxon>
        <taxon>Micrococcales</taxon>
        <taxon>Microbacteriaceae</taxon>
        <taxon>Agromyces</taxon>
    </lineage>
</organism>
<feature type="transmembrane region" description="Helical" evidence="1">
    <location>
        <begin position="12"/>
        <end position="31"/>
    </location>
</feature>
<keyword evidence="1" id="KW-0472">Membrane</keyword>